<organism evidence="7 8">
    <name type="scientific">Haloferula chungangensis</name>
    <dbReference type="NCBI Taxonomy" id="1048331"/>
    <lineage>
        <taxon>Bacteria</taxon>
        <taxon>Pseudomonadati</taxon>
        <taxon>Verrucomicrobiota</taxon>
        <taxon>Verrucomicrobiia</taxon>
        <taxon>Verrucomicrobiales</taxon>
        <taxon>Verrucomicrobiaceae</taxon>
        <taxon>Haloferula</taxon>
    </lineage>
</organism>
<evidence type="ECO:0000256" key="2">
    <source>
        <dbReference type="ARBA" id="ARBA00022777"/>
    </source>
</evidence>
<dbReference type="Proteomes" id="UP001596472">
    <property type="component" value="Unassembled WGS sequence"/>
</dbReference>
<evidence type="ECO:0000256" key="3">
    <source>
        <dbReference type="ARBA" id="ARBA00023012"/>
    </source>
</evidence>
<feature type="domain" description="Histidine kinase/HSP90-like ATPase" evidence="5">
    <location>
        <begin position="277"/>
        <end position="346"/>
    </location>
</feature>
<dbReference type="InterPro" id="IPR003594">
    <property type="entry name" value="HATPase_dom"/>
</dbReference>
<dbReference type="CDD" id="cd16917">
    <property type="entry name" value="HATPase_UhpB-NarQ-NarX-like"/>
    <property type="match status" value="1"/>
</dbReference>
<keyword evidence="4" id="KW-0812">Transmembrane</keyword>
<proteinExistence type="predicted"/>
<evidence type="ECO:0000313" key="8">
    <source>
        <dbReference type="Proteomes" id="UP001596472"/>
    </source>
</evidence>
<keyword evidence="1" id="KW-0808">Transferase</keyword>
<keyword evidence="4" id="KW-0472">Membrane</keyword>
<dbReference type="EMBL" id="JBHTBS010000001">
    <property type="protein sequence ID" value="MFC7335781.1"/>
    <property type="molecule type" value="Genomic_DNA"/>
</dbReference>
<feature type="transmembrane region" description="Helical" evidence="4">
    <location>
        <begin position="135"/>
        <end position="154"/>
    </location>
</feature>
<feature type="domain" description="Signal transduction histidine kinase subgroup 3 dimerisation and phosphoacceptor" evidence="6">
    <location>
        <begin position="166"/>
        <end position="220"/>
    </location>
</feature>
<keyword evidence="3" id="KW-0902">Two-component regulatory system</keyword>
<dbReference type="SUPFAM" id="SSF55874">
    <property type="entry name" value="ATPase domain of HSP90 chaperone/DNA topoisomerase II/histidine kinase"/>
    <property type="match status" value="1"/>
</dbReference>
<gene>
    <name evidence="7" type="ORF">ACFQY0_01225</name>
</gene>
<protein>
    <submittedName>
        <fullName evidence="7">Sensor histidine kinase</fullName>
    </submittedName>
</protein>
<dbReference type="Gene3D" id="1.20.5.1930">
    <property type="match status" value="1"/>
</dbReference>
<evidence type="ECO:0000259" key="5">
    <source>
        <dbReference type="Pfam" id="PF02518"/>
    </source>
</evidence>
<evidence type="ECO:0000313" key="7">
    <source>
        <dbReference type="EMBL" id="MFC7335781.1"/>
    </source>
</evidence>
<dbReference type="Pfam" id="PF07730">
    <property type="entry name" value="HisKA_3"/>
    <property type="match status" value="1"/>
</dbReference>
<evidence type="ECO:0000256" key="4">
    <source>
        <dbReference type="SAM" id="Phobius"/>
    </source>
</evidence>
<dbReference type="GO" id="GO:0016301">
    <property type="term" value="F:kinase activity"/>
    <property type="evidence" value="ECO:0007669"/>
    <property type="project" value="UniProtKB-KW"/>
</dbReference>
<comment type="caution">
    <text evidence="7">The sequence shown here is derived from an EMBL/GenBank/DDBJ whole genome shotgun (WGS) entry which is preliminary data.</text>
</comment>
<reference evidence="8" key="1">
    <citation type="journal article" date="2019" name="Int. J. Syst. Evol. Microbiol.">
        <title>The Global Catalogue of Microorganisms (GCM) 10K type strain sequencing project: providing services to taxonomists for standard genome sequencing and annotation.</title>
        <authorList>
            <consortium name="The Broad Institute Genomics Platform"/>
            <consortium name="The Broad Institute Genome Sequencing Center for Infectious Disease"/>
            <person name="Wu L."/>
            <person name="Ma J."/>
        </authorList>
    </citation>
    <scope>NUCLEOTIDE SEQUENCE [LARGE SCALE GENOMIC DNA]</scope>
    <source>
        <strain evidence="8">CGMCC 4.1467</strain>
    </source>
</reference>
<dbReference type="Gene3D" id="3.30.565.10">
    <property type="entry name" value="Histidine kinase-like ATPase, C-terminal domain"/>
    <property type="match status" value="1"/>
</dbReference>
<evidence type="ECO:0000259" key="6">
    <source>
        <dbReference type="Pfam" id="PF07730"/>
    </source>
</evidence>
<dbReference type="PANTHER" id="PTHR24421">
    <property type="entry name" value="NITRATE/NITRITE SENSOR PROTEIN NARX-RELATED"/>
    <property type="match status" value="1"/>
</dbReference>
<sequence>MLIDYRRESSNDISPFMMWNIPETNCRYVKLSVIEPGPSLEMPDSTLRVGFAEIEFLSHGRNVALGREVTVSIKSRDVNRTPSALTDGENLYGRILPLRKWVNQLARRHELTNERSAVTSALNRQYARQKSIMTFMSWAILALVLIIGCVILYGRSMRIRQEARVRERIAANLHDELGANLYAIGMLGDIAENSVHSPDRLIETVRRIRSLTQRTGTATRICANMMEASDVCQDLVEEMKRDAARLLADLDHEISFEGEDILNGLKRRRRVDIFLFYKECLTNIIRHAHASQVSISVSANNRDIVITVTDDGCGFSGEVPAALQRRARLMGGVVSVEHPDSGGTSVILQLQTSRWWS</sequence>
<keyword evidence="8" id="KW-1185">Reference proteome</keyword>
<name>A0ABW2L3P3_9BACT</name>
<dbReference type="Pfam" id="PF02518">
    <property type="entry name" value="HATPase_c"/>
    <property type="match status" value="1"/>
</dbReference>
<keyword evidence="2 7" id="KW-0418">Kinase</keyword>
<dbReference type="InterPro" id="IPR036890">
    <property type="entry name" value="HATPase_C_sf"/>
</dbReference>
<dbReference type="RefSeq" id="WP_379708240.1">
    <property type="nucleotide sequence ID" value="NZ_JBHTBS010000001.1"/>
</dbReference>
<dbReference type="InterPro" id="IPR011712">
    <property type="entry name" value="Sig_transdc_His_kin_sub3_dim/P"/>
</dbReference>
<accession>A0ABW2L3P3</accession>
<dbReference type="InterPro" id="IPR050482">
    <property type="entry name" value="Sensor_HK_TwoCompSys"/>
</dbReference>
<evidence type="ECO:0000256" key="1">
    <source>
        <dbReference type="ARBA" id="ARBA00022679"/>
    </source>
</evidence>
<keyword evidence="4" id="KW-1133">Transmembrane helix</keyword>